<name>A0A376VHR5_ECOLX</name>
<dbReference type="AlphaFoldDB" id="A0A376VHR5"/>
<dbReference type="SUPFAM" id="SSF49401">
    <property type="entry name" value="Bacterial adhesins"/>
    <property type="match status" value="1"/>
</dbReference>
<keyword evidence="1" id="KW-0732">Signal</keyword>
<protein>
    <submittedName>
        <fullName evidence="2">Minor fimbrial subunit</fullName>
    </submittedName>
</protein>
<dbReference type="Gene3D" id="2.60.40.1090">
    <property type="entry name" value="Fimbrial-type adhesion domain"/>
    <property type="match status" value="1"/>
</dbReference>
<dbReference type="InterPro" id="IPR036937">
    <property type="entry name" value="Adhesion_dom_fimbrial_sf"/>
</dbReference>
<feature type="signal peptide" evidence="1">
    <location>
        <begin position="1"/>
        <end position="25"/>
    </location>
</feature>
<dbReference type="GO" id="GO:0009289">
    <property type="term" value="C:pilus"/>
    <property type="evidence" value="ECO:0007669"/>
    <property type="project" value="InterPro"/>
</dbReference>
<reference evidence="2 3" key="1">
    <citation type="submission" date="2018-06" db="EMBL/GenBank/DDBJ databases">
        <authorList>
            <consortium name="Pathogen Informatics"/>
            <person name="Doyle S."/>
        </authorList>
    </citation>
    <scope>NUCLEOTIDE SEQUENCE [LARGE SCALE GENOMIC DNA]</scope>
    <source>
        <strain evidence="2 3">NCTC9077</strain>
    </source>
</reference>
<evidence type="ECO:0000313" key="2">
    <source>
        <dbReference type="EMBL" id="STJ10300.1"/>
    </source>
</evidence>
<evidence type="ECO:0000256" key="1">
    <source>
        <dbReference type="SAM" id="SignalP"/>
    </source>
</evidence>
<dbReference type="GO" id="GO:0007155">
    <property type="term" value="P:cell adhesion"/>
    <property type="evidence" value="ECO:0007669"/>
    <property type="project" value="InterPro"/>
</dbReference>
<evidence type="ECO:0000313" key="3">
    <source>
        <dbReference type="Proteomes" id="UP000254495"/>
    </source>
</evidence>
<sequence length="157" mass="16296">MKGSCSVWAVTGLLICCVGSGFAVAASKSVSMNLRVLVDAPPPCTVNGAAVEFGNVFINKIDGVSYNRPIDYSLVCNNLAMDDLRLQMQATTVVINGETVISTGIPGFGIRVQKSSDHSILDLTSGSWLPFNFSSGIPALEAVPVKQSGTTLAGSGI</sequence>
<dbReference type="Proteomes" id="UP000254495">
    <property type="component" value="Unassembled WGS sequence"/>
</dbReference>
<feature type="chain" id="PRO_5017061976" evidence="1">
    <location>
        <begin position="26"/>
        <end position="157"/>
    </location>
</feature>
<dbReference type="EMBL" id="UGCU01000001">
    <property type="protein sequence ID" value="STJ10300.1"/>
    <property type="molecule type" value="Genomic_DNA"/>
</dbReference>
<proteinExistence type="predicted"/>
<organism evidence="2 3">
    <name type="scientific">Escherichia coli</name>
    <dbReference type="NCBI Taxonomy" id="562"/>
    <lineage>
        <taxon>Bacteria</taxon>
        <taxon>Pseudomonadati</taxon>
        <taxon>Pseudomonadota</taxon>
        <taxon>Gammaproteobacteria</taxon>
        <taxon>Enterobacterales</taxon>
        <taxon>Enterobacteriaceae</taxon>
        <taxon>Escherichia</taxon>
    </lineage>
</organism>
<dbReference type="InterPro" id="IPR008966">
    <property type="entry name" value="Adhesion_dom_sf"/>
</dbReference>
<accession>A0A376VHR5</accession>
<gene>
    <name evidence="2" type="ORF">NCTC9077_01970</name>
</gene>